<name>A0A3P7LS74_DIBLA</name>
<dbReference type="PANTHER" id="PTHR45850">
    <property type="entry name" value="SORTING NEXIN FAMILY MEMBER"/>
    <property type="match status" value="1"/>
</dbReference>
<evidence type="ECO:0000313" key="2">
    <source>
        <dbReference type="EMBL" id="VDN14557.1"/>
    </source>
</evidence>
<proteinExistence type="predicted"/>
<dbReference type="Gene3D" id="3.30.1520.10">
    <property type="entry name" value="Phox-like domain"/>
    <property type="match status" value="1"/>
</dbReference>
<reference evidence="2 3" key="1">
    <citation type="submission" date="2018-11" db="EMBL/GenBank/DDBJ databases">
        <authorList>
            <consortium name="Pathogen Informatics"/>
        </authorList>
    </citation>
    <scope>NUCLEOTIDE SEQUENCE [LARGE SCALE GENOMIC DNA]</scope>
</reference>
<sequence>MPASSDSSTLPAAAARDSVPPIITAGLSCLRFGLITPGTDISEMLELVLQVASAVEEDSNTVAMHEVFVQRIANHPTLRTDYGFRVFLEYEENLSVRTKNTKEKVGPTSTPLFFPNLQ</sequence>
<gene>
    <name evidence="2" type="ORF">DILT_LOCUS10388</name>
</gene>
<feature type="region of interest" description="Disordered" evidence="1">
    <location>
        <begin position="99"/>
        <end position="118"/>
    </location>
</feature>
<dbReference type="AlphaFoldDB" id="A0A3P7LS74"/>
<dbReference type="InterPro" id="IPR036871">
    <property type="entry name" value="PX_dom_sf"/>
</dbReference>
<organism evidence="2 3">
    <name type="scientific">Dibothriocephalus latus</name>
    <name type="common">Fish tapeworm</name>
    <name type="synonym">Diphyllobothrium latum</name>
    <dbReference type="NCBI Taxonomy" id="60516"/>
    <lineage>
        <taxon>Eukaryota</taxon>
        <taxon>Metazoa</taxon>
        <taxon>Spiralia</taxon>
        <taxon>Lophotrochozoa</taxon>
        <taxon>Platyhelminthes</taxon>
        <taxon>Cestoda</taxon>
        <taxon>Eucestoda</taxon>
        <taxon>Diphyllobothriidea</taxon>
        <taxon>Diphyllobothriidae</taxon>
        <taxon>Dibothriocephalus</taxon>
    </lineage>
</organism>
<dbReference type="EMBL" id="UYRU01059629">
    <property type="protein sequence ID" value="VDN14557.1"/>
    <property type="molecule type" value="Genomic_DNA"/>
</dbReference>
<evidence type="ECO:0000256" key="1">
    <source>
        <dbReference type="SAM" id="MobiDB-lite"/>
    </source>
</evidence>
<protein>
    <submittedName>
        <fullName evidence="2">Uncharacterized protein</fullName>
    </submittedName>
</protein>
<dbReference type="Proteomes" id="UP000281553">
    <property type="component" value="Unassembled WGS sequence"/>
</dbReference>
<dbReference type="OrthoDB" id="9976382at2759"/>
<dbReference type="PANTHER" id="PTHR45850:SF1">
    <property type="entry name" value="SORTING NEXIN 6, ISOFORM B"/>
    <property type="match status" value="1"/>
</dbReference>
<dbReference type="GO" id="GO:0035091">
    <property type="term" value="F:phosphatidylinositol binding"/>
    <property type="evidence" value="ECO:0007669"/>
    <property type="project" value="InterPro"/>
</dbReference>
<feature type="compositionally biased region" description="Polar residues" evidence="1">
    <location>
        <begin position="107"/>
        <end position="118"/>
    </location>
</feature>
<keyword evidence="3" id="KW-1185">Reference proteome</keyword>
<accession>A0A3P7LS74</accession>
<evidence type="ECO:0000313" key="3">
    <source>
        <dbReference type="Proteomes" id="UP000281553"/>
    </source>
</evidence>